<evidence type="ECO:0000313" key="5">
    <source>
        <dbReference type="Proteomes" id="UP001642409"/>
    </source>
</evidence>
<dbReference type="InterPro" id="IPR032675">
    <property type="entry name" value="LRR_dom_sf"/>
</dbReference>
<evidence type="ECO:0000256" key="2">
    <source>
        <dbReference type="ARBA" id="ARBA00022737"/>
    </source>
</evidence>
<dbReference type="Gene3D" id="3.80.10.10">
    <property type="entry name" value="Ribonuclease Inhibitor"/>
    <property type="match status" value="2"/>
</dbReference>
<gene>
    <name evidence="4" type="ORF">HINF_LOCUS17952</name>
    <name evidence="3" type="ORF">HINF_LOCUS66194</name>
</gene>
<dbReference type="EMBL" id="CAXDID020000045">
    <property type="protein sequence ID" value="CAL6002498.1"/>
    <property type="molecule type" value="Genomic_DNA"/>
</dbReference>
<keyword evidence="5" id="KW-1185">Reference proteome</keyword>
<dbReference type="AlphaFoldDB" id="A0AA86V2W7"/>
<reference evidence="3" key="1">
    <citation type="submission" date="2023-06" db="EMBL/GenBank/DDBJ databases">
        <authorList>
            <person name="Kurt Z."/>
        </authorList>
    </citation>
    <scope>NUCLEOTIDE SEQUENCE</scope>
</reference>
<keyword evidence="2" id="KW-0677">Repeat</keyword>
<evidence type="ECO:0000313" key="4">
    <source>
        <dbReference type="EMBL" id="CAL6002498.1"/>
    </source>
</evidence>
<evidence type="ECO:0000256" key="1">
    <source>
        <dbReference type="ARBA" id="ARBA00022614"/>
    </source>
</evidence>
<dbReference type="Proteomes" id="UP001642409">
    <property type="component" value="Unassembled WGS sequence"/>
</dbReference>
<protein>
    <submittedName>
        <fullName evidence="3">Leucine-rich repeat domain-containing protein</fullName>
    </submittedName>
    <submittedName>
        <fullName evidence="4">Leucine-rich_repeat domain-containing protein</fullName>
    </submittedName>
</protein>
<keyword evidence="1" id="KW-0433">Leucine-rich repeat</keyword>
<name>A0AA86V2W7_9EUKA</name>
<dbReference type="InterPro" id="IPR001611">
    <property type="entry name" value="Leu-rich_rpt"/>
</dbReference>
<dbReference type="EMBL" id="CATOUU010001185">
    <property type="protein sequence ID" value="CAI9978549.1"/>
    <property type="molecule type" value="Genomic_DNA"/>
</dbReference>
<accession>A0AA86V2W7</accession>
<dbReference type="PANTHER" id="PTHR46652:SF3">
    <property type="entry name" value="LEUCINE-RICH REPEAT-CONTAINING PROTEIN 9"/>
    <property type="match status" value="1"/>
</dbReference>
<dbReference type="SUPFAM" id="SSF52058">
    <property type="entry name" value="L domain-like"/>
    <property type="match status" value="1"/>
</dbReference>
<sequence length="458" mass="53060">MIEQNQNIINQEYQDQMTYKYERKIQDGNLVIGNQFYRDLEVINMRFLEKFNIQTLMLYITNSMSLKFKSETIKELTLKLPFQKAYKFQNLIVDDLELENLEVLLFQDGNQLINDCLYNLAKFKKLHTLDISCNNVDLTHIHNVLSLTKLSMRLCRLKNIDQITSLINLENLDLSANEDIDINALCKVKSLIKLNISECNLQQIDQIGSLTNLEVLDVSLNELLKIDSISQLVNLKELIITQNTNIDIAPLQYLVGLIKLDLNSCGLRQLSALKSLTNLQILFLSFNDSIDITELQYLKNLTHLYLNKCNLASIYVLSPLTDLKKLIIGYNKIVHLNINFSRFTQLETLRVEGNLINDFTPLKNLDIFHESDQQRCFDLSKQRTPSQEELHVASQMKLVESPNFQLIEIQNIRKTLKNIFNEFQNKINAVSNKANSNNAKFISSVVRLFQQLDQYVSQ</sequence>
<organism evidence="3">
    <name type="scientific">Hexamita inflata</name>
    <dbReference type="NCBI Taxonomy" id="28002"/>
    <lineage>
        <taxon>Eukaryota</taxon>
        <taxon>Metamonada</taxon>
        <taxon>Diplomonadida</taxon>
        <taxon>Hexamitidae</taxon>
        <taxon>Hexamitinae</taxon>
        <taxon>Hexamita</taxon>
    </lineage>
</organism>
<reference evidence="4 5" key="2">
    <citation type="submission" date="2024-07" db="EMBL/GenBank/DDBJ databases">
        <authorList>
            <person name="Akdeniz Z."/>
        </authorList>
    </citation>
    <scope>NUCLEOTIDE SEQUENCE [LARGE SCALE GENOMIC DNA]</scope>
</reference>
<dbReference type="PROSITE" id="PS51450">
    <property type="entry name" value="LRR"/>
    <property type="match status" value="3"/>
</dbReference>
<proteinExistence type="predicted"/>
<evidence type="ECO:0000313" key="3">
    <source>
        <dbReference type="EMBL" id="CAI9978549.1"/>
    </source>
</evidence>
<dbReference type="PANTHER" id="PTHR46652">
    <property type="entry name" value="LEUCINE-RICH REPEAT AND IQ DOMAIN-CONTAINING PROTEIN 1-RELATED"/>
    <property type="match status" value="1"/>
</dbReference>
<comment type="caution">
    <text evidence="3">The sequence shown here is derived from an EMBL/GenBank/DDBJ whole genome shotgun (WGS) entry which is preliminary data.</text>
</comment>
<dbReference type="InterPro" id="IPR050836">
    <property type="entry name" value="SDS22/Internalin_LRR"/>
</dbReference>